<name>A0A933SCY8_UNCEI</name>
<reference evidence="2" key="1">
    <citation type="submission" date="2020-07" db="EMBL/GenBank/DDBJ databases">
        <title>Huge and variable diversity of episymbiotic CPR bacteria and DPANN archaea in groundwater ecosystems.</title>
        <authorList>
            <person name="He C.Y."/>
            <person name="Keren R."/>
            <person name="Whittaker M."/>
            <person name="Farag I.F."/>
            <person name="Doudna J."/>
            <person name="Cate J.H.D."/>
            <person name="Banfield J.F."/>
        </authorList>
    </citation>
    <scope>NUCLEOTIDE SEQUENCE</scope>
    <source>
        <strain evidence="2">NC_groundwater_1813_Pr3_B-0.1um_71_17</strain>
    </source>
</reference>
<keyword evidence="1" id="KW-1133">Transmembrane helix</keyword>
<feature type="transmembrane region" description="Helical" evidence="1">
    <location>
        <begin position="28"/>
        <end position="48"/>
    </location>
</feature>
<evidence type="ECO:0000313" key="2">
    <source>
        <dbReference type="EMBL" id="MBI5170267.1"/>
    </source>
</evidence>
<dbReference type="AlphaFoldDB" id="A0A933SCY8"/>
<evidence type="ECO:0000313" key="3">
    <source>
        <dbReference type="Proteomes" id="UP000696931"/>
    </source>
</evidence>
<evidence type="ECO:0008006" key="4">
    <source>
        <dbReference type="Google" id="ProtNLM"/>
    </source>
</evidence>
<gene>
    <name evidence="2" type="ORF">HZA61_12325</name>
</gene>
<dbReference type="Proteomes" id="UP000696931">
    <property type="component" value="Unassembled WGS sequence"/>
</dbReference>
<feature type="transmembrane region" description="Helical" evidence="1">
    <location>
        <begin position="103"/>
        <end position="123"/>
    </location>
</feature>
<keyword evidence="1" id="KW-0812">Transmembrane</keyword>
<proteinExistence type="predicted"/>
<feature type="transmembrane region" description="Helical" evidence="1">
    <location>
        <begin position="129"/>
        <end position="149"/>
    </location>
</feature>
<organism evidence="2 3">
    <name type="scientific">Eiseniibacteriota bacterium</name>
    <dbReference type="NCBI Taxonomy" id="2212470"/>
    <lineage>
        <taxon>Bacteria</taxon>
        <taxon>Candidatus Eiseniibacteriota</taxon>
    </lineage>
</organism>
<dbReference type="PANTHER" id="PTHR40076:SF1">
    <property type="entry name" value="MEMBRANE PROTEIN"/>
    <property type="match status" value="1"/>
</dbReference>
<dbReference type="PANTHER" id="PTHR40076">
    <property type="entry name" value="MEMBRANE PROTEIN-RELATED"/>
    <property type="match status" value="1"/>
</dbReference>
<feature type="transmembrane region" description="Helical" evidence="1">
    <location>
        <begin position="200"/>
        <end position="225"/>
    </location>
</feature>
<evidence type="ECO:0000256" key="1">
    <source>
        <dbReference type="SAM" id="Phobius"/>
    </source>
</evidence>
<accession>A0A933SCY8</accession>
<protein>
    <recommendedName>
        <fullName evidence="4">Glycerophosphoryl diester phosphodiesterase membrane domain-containing protein</fullName>
    </recommendedName>
</protein>
<keyword evidence="1" id="KW-0472">Membrane</keyword>
<feature type="transmembrane region" description="Helical" evidence="1">
    <location>
        <begin position="60"/>
        <end position="82"/>
    </location>
</feature>
<dbReference type="InterPro" id="IPR010380">
    <property type="entry name" value="DUF975"/>
</dbReference>
<feature type="transmembrane region" description="Helical" evidence="1">
    <location>
        <begin position="170"/>
        <end position="194"/>
    </location>
</feature>
<comment type="caution">
    <text evidence="2">The sequence shown here is derived from an EMBL/GenBank/DDBJ whole genome shotgun (WGS) entry which is preliminary data.</text>
</comment>
<dbReference type="EMBL" id="JACRIW010000087">
    <property type="protein sequence ID" value="MBI5170267.1"/>
    <property type="molecule type" value="Genomic_DNA"/>
</dbReference>
<sequence>MGLLVLSTERPSVGNLFTDTMAATRASLSAAPVLLVLIFGASLAINAITPLTKDNTDGSAWLPAILLYLGGMLLSISTYAAFARAVELRTREETVDSGEVLRSALETLFPVAATSLLVGLIAFVGTLLLIVPGIMATCALYVAIPACVLERLSAPEALQRSRSLTKGYRMTLFGMILVAGLAMLPIIGITIAVGAAAPALAFPLLVLQSTVLTPFTSAMAAVIFLRLRSAKGLDPVGVIAEKFD</sequence>